<organism evidence="2 3">
    <name type="scientific">Sphingobium yanoikuyae</name>
    <name type="common">Sphingomonas yanoikuyae</name>
    <dbReference type="NCBI Taxonomy" id="13690"/>
    <lineage>
        <taxon>Bacteria</taxon>
        <taxon>Pseudomonadati</taxon>
        <taxon>Pseudomonadota</taxon>
        <taxon>Alphaproteobacteria</taxon>
        <taxon>Sphingomonadales</taxon>
        <taxon>Sphingomonadaceae</taxon>
        <taxon>Sphingobium</taxon>
    </lineage>
</organism>
<evidence type="ECO:0000313" key="3">
    <source>
        <dbReference type="Proteomes" id="UP000077262"/>
    </source>
</evidence>
<evidence type="ECO:0000313" key="2">
    <source>
        <dbReference type="EMBL" id="OAH38145.1"/>
    </source>
</evidence>
<comment type="caution">
    <text evidence="2">The sequence shown here is derived from an EMBL/GenBank/DDBJ whole genome shotgun (WGS) entry which is preliminary data.</text>
</comment>
<protein>
    <submittedName>
        <fullName evidence="2">Uncharacterized protein</fullName>
    </submittedName>
</protein>
<dbReference type="AlphaFoldDB" id="A0A177JD35"/>
<feature type="compositionally biased region" description="Basic and acidic residues" evidence="1">
    <location>
        <begin position="51"/>
        <end position="61"/>
    </location>
</feature>
<accession>A0A177JD35</accession>
<dbReference type="Proteomes" id="UP000077262">
    <property type="component" value="Unassembled WGS sequence"/>
</dbReference>
<reference evidence="2 3" key="1">
    <citation type="submission" date="2016-02" db="EMBL/GenBank/DDBJ databases">
        <authorList>
            <person name="Wen L."/>
            <person name="He K."/>
            <person name="Yang H."/>
        </authorList>
    </citation>
    <scope>NUCLEOTIDE SEQUENCE [LARGE SCALE GENOMIC DNA]</scope>
    <source>
        <strain evidence="2 3">CD09_2</strain>
    </source>
</reference>
<dbReference type="EMBL" id="LSTR01000083">
    <property type="protein sequence ID" value="OAH38145.1"/>
    <property type="molecule type" value="Genomic_DNA"/>
</dbReference>
<gene>
    <name evidence="2" type="ORF">AX777_23375</name>
</gene>
<name>A0A177JD35_SPHYA</name>
<evidence type="ECO:0000256" key="1">
    <source>
        <dbReference type="SAM" id="MobiDB-lite"/>
    </source>
</evidence>
<sequence length="103" mass="12009">MLPKRLVKKQTAQPVRNGIDIFWVNQQSSLSGHLSERALIGGQYGRSRNHGFCDRQPESFHQRRKYKRQRMPYEAVDNNSRLMGKAKYIGISVNILVMITDKY</sequence>
<proteinExistence type="predicted"/>
<feature type="region of interest" description="Disordered" evidence="1">
    <location>
        <begin position="50"/>
        <end position="69"/>
    </location>
</feature>